<sequence>MAALAAVVVTTGCAAVGGGTAADGGAAAPVTTEEGSSAPVLEASVTEAGSATTTSTVNPTAVRNSLSRWPSVQDVTTDGTALVVKTSLSITGTAEALAICSIANAATFSTEVKSVSVRASTGEVIAQRTQNDTDCRN</sequence>
<keyword evidence="4" id="KW-1185">Reference proteome</keyword>
<name>A0AAE3GFH4_9PSEU</name>
<feature type="compositionally biased region" description="Low complexity" evidence="1">
    <location>
        <begin position="23"/>
        <end position="32"/>
    </location>
</feature>
<reference evidence="3" key="1">
    <citation type="submission" date="2022-06" db="EMBL/GenBank/DDBJ databases">
        <title>Genomic Encyclopedia of Archaeal and Bacterial Type Strains, Phase II (KMG-II): from individual species to whole genera.</title>
        <authorList>
            <person name="Goeker M."/>
        </authorList>
    </citation>
    <scope>NUCLEOTIDE SEQUENCE</scope>
    <source>
        <strain evidence="3">DSM 43935</strain>
    </source>
</reference>
<feature type="region of interest" description="Disordered" evidence="1">
    <location>
        <begin position="21"/>
        <end position="40"/>
    </location>
</feature>
<organism evidence="3 4">
    <name type="scientific">Goodfellowiella coeruleoviolacea</name>
    <dbReference type="NCBI Taxonomy" id="334858"/>
    <lineage>
        <taxon>Bacteria</taxon>
        <taxon>Bacillati</taxon>
        <taxon>Actinomycetota</taxon>
        <taxon>Actinomycetes</taxon>
        <taxon>Pseudonocardiales</taxon>
        <taxon>Pseudonocardiaceae</taxon>
        <taxon>Goodfellowiella</taxon>
    </lineage>
</organism>
<dbReference type="EMBL" id="JAMTCK010000008">
    <property type="protein sequence ID" value="MCP2166758.1"/>
    <property type="molecule type" value="Genomic_DNA"/>
</dbReference>
<dbReference type="AlphaFoldDB" id="A0AAE3GFH4"/>
<evidence type="ECO:0000256" key="1">
    <source>
        <dbReference type="SAM" id="MobiDB-lite"/>
    </source>
</evidence>
<comment type="caution">
    <text evidence="3">The sequence shown here is derived from an EMBL/GenBank/DDBJ whole genome shotgun (WGS) entry which is preliminary data.</text>
</comment>
<accession>A0AAE3GFH4</accession>
<evidence type="ECO:0000313" key="3">
    <source>
        <dbReference type="EMBL" id="MCP2166758.1"/>
    </source>
</evidence>
<proteinExistence type="predicted"/>
<gene>
    <name evidence="3" type="ORF">LX83_003630</name>
</gene>
<feature type="chain" id="PRO_5042229274" evidence="2">
    <location>
        <begin position="22"/>
        <end position="137"/>
    </location>
</feature>
<protein>
    <submittedName>
        <fullName evidence="3">Uncharacterized protein</fullName>
    </submittedName>
</protein>
<feature type="signal peptide" evidence="2">
    <location>
        <begin position="1"/>
        <end position="21"/>
    </location>
</feature>
<evidence type="ECO:0000256" key="2">
    <source>
        <dbReference type="SAM" id="SignalP"/>
    </source>
</evidence>
<evidence type="ECO:0000313" key="4">
    <source>
        <dbReference type="Proteomes" id="UP001206128"/>
    </source>
</evidence>
<dbReference type="Proteomes" id="UP001206128">
    <property type="component" value="Unassembled WGS sequence"/>
</dbReference>
<keyword evidence="2" id="KW-0732">Signal</keyword>